<proteinExistence type="predicted"/>
<dbReference type="Gene3D" id="3.40.50.410">
    <property type="entry name" value="von Willebrand factor, type A domain"/>
    <property type="match status" value="1"/>
</dbReference>
<gene>
    <name evidence="4" type="ORF">H8B06_13840</name>
</gene>
<dbReference type="PROSITE" id="PS50234">
    <property type="entry name" value="VWFA"/>
    <property type="match status" value="1"/>
</dbReference>
<dbReference type="InterPro" id="IPR036465">
    <property type="entry name" value="vWFA_dom_sf"/>
</dbReference>
<keyword evidence="1" id="KW-0175">Coiled coil</keyword>
<organism evidence="4 5">
    <name type="scientific">Sphingobacterium micropteri</name>
    <dbReference type="NCBI Taxonomy" id="2763501"/>
    <lineage>
        <taxon>Bacteria</taxon>
        <taxon>Pseudomonadati</taxon>
        <taxon>Bacteroidota</taxon>
        <taxon>Sphingobacteriia</taxon>
        <taxon>Sphingobacteriales</taxon>
        <taxon>Sphingobacteriaceae</taxon>
        <taxon>Sphingobacterium</taxon>
    </lineage>
</organism>
<evidence type="ECO:0000313" key="4">
    <source>
        <dbReference type="EMBL" id="MBD1433915.1"/>
    </source>
</evidence>
<protein>
    <submittedName>
        <fullName evidence="4">VWA domain-containing protein</fullName>
    </submittedName>
</protein>
<evidence type="ECO:0000256" key="1">
    <source>
        <dbReference type="SAM" id="Coils"/>
    </source>
</evidence>
<name>A0ABR7YRH7_9SPHI</name>
<dbReference type="EMBL" id="JACOIK010000009">
    <property type="protein sequence ID" value="MBD1433915.1"/>
    <property type="molecule type" value="Genomic_DNA"/>
</dbReference>
<sequence>MKKLYPILFVACFLVALSAQAQTSDVIKFYIAYDQSGSIGNHDHTANLKNMVNRLLNINPNAKNLTSDVVFEFYGYGSALDTLTFNPTKDNNNKLNDFLNKTKGSRSQQFTYMHTALDSIREKISKESSNQTAGVFVFTDGLLKAGDIDTVTVPQTFDTADTRTVTIDNVADYDNYLTRLIQAIQVRTGNNLYVVQTSIEYDNDISQLKELRGPKMVDENFASSSHFFWIKSNENSFETEAVQSAFDKFVQNATVSMLSAVMPDKLNERVEVALMIQQMKSMYSLTDVLKEDGKEPKNIIEYLSEVKNGKDSLNEEVINDLIAVFKILAKEKVTSNDSQEIRELVDKLQKHSEQLVEISAKIQAKAISDTEEQNKTISVTNFSNTFLNKAFTSPNHISLTETTKQQATLNLEEDLILGFTDYIIDRAKQEAVYAFFENMHEHIFADIDCDDEAENYFCFFKDVLFAEVGGLMDDRHDFPDMAMLKAAFQKDLKRMPTSLQHYFGEESTKAASEGIYTLISFMYLFDELMETGSLETAFSKLNNWIGQDKRRFFNIDREEDKFSIQQALSFTTQLISHLQKHDLASVYHDAEALETLSTLLIHFSIEKDLVGEINMQKATDNVKKVYRSYRLAEQQIDKLQKLMNTPPQSDYQGYRVYQRELFNDVIHQVSELLLVGDEILYNLKLTQVAEDESMSSYNYKMQINKLTRTAQNSVDTWFMLKEGAYVQAMLFIAPELMKIMQSHEDYFDDRTINMANNLLYIAGEVSVAQNSSDVKAIIANYAMPVASYKTKRNTSQSWMLTTYAGVGGVWYPSGGGKNFIPVILAPTGFEYTWSVRGKKSLSAMVSIIDIGNIIQYRLSDSAADSTKINFNRIFSPGVHLSYGISSKLPLALTAGYQFNPQRVSVGVCLDLPLITLWKK</sequence>
<dbReference type="SUPFAM" id="SSF53300">
    <property type="entry name" value="vWA-like"/>
    <property type="match status" value="1"/>
</dbReference>
<feature type="chain" id="PRO_5046934490" evidence="2">
    <location>
        <begin position="22"/>
        <end position="919"/>
    </location>
</feature>
<evidence type="ECO:0000256" key="2">
    <source>
        <dbReference type="SAM" id="SignalP"/>
    </source>
</evidence>
<evidence type="ECO:0000313" key="5">
    <source>
        <dbReference type="Proteomes" id="UP000602759"/>
    </source>
</evidence>
<reference evidence="4 5" key="1">
    <citation type="submission" date="2020-08" db="EMBL/GenBank/DDBJ databases">
        <title>Sphingobacterium sp. DN00404 isolated from aquaculture water.</title>
        <authorList>
            <person name="Zhang M."/>
        </authorList>
    </citation>
    <scope>NUCLEOTIDE SEQUENCE [LARGE SCALE GENOMIC DNA]</scope>
    <source>
        <strain evidence="4 5">DN00404</strain>
    </source>
</reference>
<keyword evidence="5" id="KW-1185">Reference proteome</keyword>
<feature type="signal peptide" evidence="2">
    <location>
        <begin position="1"/>
        <end position="21"/>
    </location>
</feature>
<feature type="coiled-coil region" evidence="1">
    <location>
        <begin position="615"/>
        <end position="642"/>
    </location>
</feature>
<dbReference type="InterPro" id="IPR002035">
    <property type="entry name" value="VWF_A"/>
</dbReference>
<accession>A0ABR7YRH7</accession>
<evidence type="ECO:0000259" key="3">
    <source>
        <dbReference type="PROSITE" id="PS50234"/>
    </source>
</evidence>
<keyword evidence="2" id="KW-0732">Signal</keyword>
<feature type="domain" description="VWFA" evidence="3">
    <location>
        <begin position="28"/>
        <end position="249"/>
    </location>
</feature>
<dbReference type="RefSeq" id="WP_190994858.1">
    <property type="nucleotide sequence ID" value="NZ_JACOIK010000009.1"/>
</dbReference>
<comment type="caution">
    <text evidence="4">The sequence shown here is derived from an EMBL/GenBank/DDBJ whole genome shotgun (WGS) entry which is preliminary data.</text>
</comment>
<dbReference type="Proteomes" id="UP000602759">
    <property type="component" value="Unassembled WGS sequence"/>
</dbReference>